<dbReference type="AlphaFoldDB" id="A0A0A9GCF5"/>
<accession>A0A0A9GCF5</accession>
<organism evidence="2">
    <name type="scientific">Arundo donax</name>
    <name type="common">Giant reed</name>
    <name type="synonym">Donax arundinaceus</name>
    <dbReference type="NCBI Taxonomy" id="35708"/>
    <lineage>
        <taxon>Eukaryota</taxon>
        <taxon>Viridiplantae</taxon>
        <taxon>Streptophyta</taxon>
        <taxon>Embryophyta</taxon>
        <taxon>Tracheophyta</taxon>
        <taxon>Spermatophyta</taxon>
        <taxon>Magnoliopsida</taxon>
        <taxon>Liliopsida</taxon>
        <taxon>Poales</taxon>
        <taxon>Poaceae</taxon>
        <taxon>PACMAD clade</taxon>
        <taxon>Arundinoideae</taxon>
        <taxon>Arundineae</taxon>
        <taxon>Arundo</taxon>
    </lineage>
</organism>
<sequence length="24" mass="2318">MAAPHSGAGPSPPPPPLLLPLGSR</sequence>
<feature type="region of interest" description="Disordered" evidence="1">
    <location>
        <begin position="1"/>
        <end position="24"/>
    </location>
</feature>
<evidence type="ECO:0000256" key="1">
    <source>
        <dbReference type="SAM" id="MobiDB-lite"/>
    </source>
</evidence>
<dbReference type="EMBL" id="GBRH01175126">
    <property type="protein sequence ID" value="JAE22770.1"/>
    <property type="molecule type" value="Transcribed_RNA"/>
</dbReference>
<reference evidence="2" key="2">
    <citation type="journal article" date="2015" name="Data Brief">
        <title>Shoot transcriptome of the giant reed, Arundo donax.</title>
        <authorList>
            <person name="Barrero R.A."/>
            <person name="Guerrero F.D."/>
            <person name="Moolhuijzen P."/>
            <person name="Goolsby J.A."/>
            <person name="Tidwell J."/>
            <person name="Bellgard S.E."/>
            <person name="Bellgard M.I."/>
        </authorList>
    </citation>
    <scope>NUCLEOTIDE SEQUENCE</scope>
    <source>
        <tissue evidence="2">Shoot tissue taken approximately 20 cm above the soil surface</tissue>
    </source>
</reference>
<name>A0A0A9GCF5_ARUDO</name>
<reference evidence="2" key="1">
    <citation type="submission" date="2014-09" db="EMBL/GenBank/DDBJ databases">
        <authorList>
            <person name="Magalhaes I.L.F."/>
            <person name="Oliveira U."/>
            <person name="Santos F.R."/>
            <person name="Vidigal T.H.D.A."/>
            <person name="Brescovit A.D."/>
            <person name="Santos A.J."/>
        </authorList>
    </citation>
    <scope>NUCLEOTIDE SEQUENCE</scope>
    <source>
        <tissue evidence="2">Shoot tissue taken approximately 20 cm above the soil surface</tissue>
    </source>
</reference>
<protein>
    <submittedName>
        <fullName evidence="2">Uncharacterized protein</fullName>
    </submittedName>
</protein>
<evidence type="ECO:0000313" key="2">
    <source>
        <dbReference type="EMBL" id="JAE22770.1"/>
    </source>
</evidence>
<proteinExistence type="predicted"/>